<dbReference type="InterPro" id="IPR003594">
    <property type="entry name" value="HATPase_dom"/>
</dbReference>
<dbReference type="RefSeq" id="WP_246138935.1">
    <property type="nucleotide sequence ID" value="NZ_VLLI01000002.1"/>
</dbReference>
<dbReference type="InterPro" id="IPR035965">
    <property type="entry name" value="PAS-like_dom_sf"/>
</dbReference>
<keyword evidence="6" id="KW-0902">Two-component regulatory system</keyword>
<organism evidence="8 9">
    <name type="scientific">Mucilaginibacter frigoritolerans</name>
    <dbReference type="NCBI Taxonomy" id="652788"/>
    <lineage>
        <taxon>Bacteria</taxon>
        <taxon>Pseudomonadati</taxon>
        <taxon>Bacteroidota</taxon>
        <taxon>Sphingobacteriia</taxon>
        <taxon>Sphingobacteriales</taxon>
        <taxon>Sphingobacteriaceae</taxon>
        <taxon>Mucilaginibacter</taxon>
    </lineage>
</organism>
<evidence type="ECO:0000256" key="3">
    <source>
        <dbReference type="ARBA" id="ARBA00022553"/>
    </source>
</evidence>
<evidence type="ECO:0000256" key="5">
    <source>
        <dbReference type="ARBA" id="ARBA00022777"/>
    </source>
</evidence>
<evidence type="ECO:0000256" key="4">
    <source>
        <dbReference type="ARBA" id="ARBA00022679"/>
    </source>
</evidence>
<dbReference type="CDD" id="cd00082">
    <property type="entry name" value="HisKA"/>
    <property type="match status" value="1"/>
</dbReference>
<feature type="domain" description="Histidine kinase" evidence="7">
    <location>
        <begin position="156"/>
        <end position="371"/>
    </location>
</feature>
<dbReference type="InterPro" id="IPR003661">
    <property type="entry name" value="HisK_dim/P_dom"/>
</dbReference>
<evidence type="ECO:0000256" key="2">
    <source>
        <dbReference type="ARBA" id="ARBA00012438"/>
    </source>
</evidence>
<dbReference type="PRINTS" id="PR00344">
    <property type="entry name" value="BCTRLSENSOR"/>
</dbReference>
<dbReference type="Proteomes" id="UP000317010">
    <property type="component" value="Unassembled WGS sequence"/>
</dbReference>
<dbReference type="AlphaFoldDB" id="A0A562UD78"/>
<dbReference type="FunFam" id="3.30.565.10:FF:000006">
    <property type="entry name" value="Sensor histidine kinase WalK"/>
    <property type="match status" value="1"/>
</dbReference>
<dbReference type="InterPro" id="IPR036097">
    <property type="entry name" value="HisK_dim/P_sf"/>
</dbReference>
<evidence type="ECO:0000256" key="6">
    <source>
        <dbReference type="ARBA" id="ARBA00023012"/>
    </source>
</evidence>
<evidence type="ECO:0000259" key="7">
    <source>
        <dbReference type="PROSITE" id="PS50109"/>
    </source>
</evidence>
<dbReference type="GO" id="GO:0004721">
    <property type="term" value="F:phosphoprotein phosphatase activity"/>
    <property type="evidence" value="ECO:0007669"/>
    <property type="project" value="TreeGrafter"/>
</dbReference>
<dbReference type="InterPro" id="IPR036890">
    <property type="entry name" value="HATPase_C_sf"/>
</dbReference>
<dbReference type="InterPro" id="IPR004358">
    <property type="entry name" value="Sig_transdc_His_kin-like_C"/>
</dbReference>
<sequence length="371" mass="41608">MMNKNSSGKELPEDNTASNLIKPFKSADMAEIALDSANVGIWIMDPASGQFLPSNRTKELFGFLPEEEMSFEDAMSKVVDRHRKSAVEAIETVFKKRIPLYIEFPIIGISHRKQKWLSVTGGFSSPTASDCYFSGIIMDITEQKQSDLRRSKFIGMVSHELKTPLTALKAYVQMLNNWAKKQKDNFTIGALSKVDKQVKKMLNMINSLLNLSGAEAGKIHLKKEVFRLDSLINEVVEETLFITSTHHIVINPRHTVNVNADREKIEQVLVNLLSNAAKYSDKTAEIEIGCVLHDNNVEVRVRDQGLGIAAADIQKLFLPHYRVESKETEKIAGFGIGLYLCAEIINRHNGKIWAESEPGKGSTFKFTLPLK</sequence>
<dbReference type="SUPFAM" id="SSF47384">
    <property type="entry name" value="Homodimeric domain of signal transducing histidine kinase"/>
    <property type="match status" value="1"/>
</dbReference>
<keyword evidence="4" id="KW-0808">Transferase</keyword>
<dbReference type="InterPro" id="IPR005467">
    <property type="entry name" value="His_kinase_dom"/>
</dbReference>
<dbReference type="EC" id="2.7.13.3" evidence="2"/>
<dbReference type="InterPro" id="IPR050351">
    <property type="entry name" value="BphY/WalK/GraS-like"/>
</dbReference>
<dbReference type="Gene3D" id="3.30.565.10">
    <property type="entry name" value="Histidine kinase-like ATPase, C-terminal domain"/>
    <property type="match status" value="1"/>
</dbReference>
<protein>
    <recommendedName>
        <fullName evidence="2">histidine kinase</fullName>
        <ecNumber evidence="2">2.7.13.3</ecNumber>
    </recommendedName>
</protein>
<dbReference type="SMART" id="SM00388">
    <property type="entry name" value="HisKA"/>
    <property type="match status" value="1"/>
</dbReference>
<dbReference type="PANTHER" id="PTHR45453">
    <property type="entry name" value="PHOSPHATE REGULON SENSOR PROTEIN PHOR"/>
    <property type="match status" value="1"/>
</dbReference>
<keyword evidence="9" id="KW-1185">Reference proteome</keyword>
<reference evidence="8 9" key="1">
    <citation type="submission" date="2019-07" db="EMBL/GenBank/DDBJ databases">
        <title>Genomic Encyclopedia of Archaeal and Bacterial Type Strains, Phase II (KMG-II): from individual species to whole genera.</title>
        <authorList>
            <person name="Goeker M."/>
        </authorList>
    </citation>
    <scope>NUCLEOTIDE SEQUENCE [LARGE SCALE GENOMIC DNA]</scope>
    <source>
        <strain evidence="8 9">ATCC BAA-1854</strain>
    </source>
</reference>
<dbReference type="Pfam" id="PF02518">
    <property type="entry name" value="HATPase_c"/>
    <property type="match status" value="1"/>
</dbReference>
<gene>
    <name evidence="8" type="ORF">JN11_00732</name>
</gene>
<dbReference type="GO" id="GO:0016036">
    <property type="term" value="P:cellular response to phosphate starvation"/>
    <property type="evidence" value="ECO:0007669"/>
    <property type="project" value="TreeGrafter"/>
</dbReference>
<dbReference type="Pfam" id="PF00512">
    <property type="entry name" value="HisKA"/>
    <property type="match status" value="1"/>
</dbReference>
<comment type="catalytic activity">
    <reaction evidence="1">
        <text>ATP + protein L-histidine = ADP + protein N-phospho-L-histidine.</text>
        <dbReference type="EC" id="2.7.13.3"/>
    </reaction>
</comment>
<dbReference type="PROSITE" id="PS50109">
    <property type="entry name" value="HIS_KIN"/>
    <property type="match status" value="1"/>
</dbReference>
<dbReference type="PANTHER" id="PTHR45453:SF1">
    <property type="entry name" value="PHOSPHATE REGULON SENSOR PROTEIN PHOR"/>
    <property type="match status" value="1"/>
</dbReference>
<dbReference type="Gene3D" id="1.10.287.130">
    <property type="match status" value="1"/>
</dbReference>
<proteinExistence type="predicted"/>
<dbReference type="SUPFAM" id="SSF55874">
    <property type="entry name" value="ATPase domain of HSP90 chaperone/DNA topoisomerase II/histidine kinase"/>
    <property type="match status" value="1"/>
</dbReference>
<dbReference type="EMBL" id="VLLI01000002">
    <property type="protein sequence ID" value="TWJ03195.1"/>
    <property type="molecule type" value="Genomic_DNA"/>
</dbReference>
<dbReference type="SUPFAM" id="SSF55785">
    <property type="entry name" value="PYP-like sensor domain (PAS domain)"/>
    <property type="match status" value="1"/>
</dbReference>
<dbReference type="GO" id="GO:0005886">
    <property type="term" value="C:plasma membrane"/>
    <property type="evidence" value="ECO:0007669"/>
    <property type="project" value="TreeGrafter"/>
</dbReference>
<evidence type="ECO:0000256" key="1">
    <source>
        <dbReference type="ARBA" id="ARBA00000085"/>
    </source>
</evidence>
<evidence type="ECO:0000313" key="9">
    <source>
        <dbReference type="Proteomes" id="UP000317010"/>
    </source>
</evidence>
<dbReference type="GO" id="GO:0000155">
    <property type="term" value="F:phosphorelay sensor kinase activity"/>
    <property type="evidence" value="ECO:0007669"/>
    <property type="project" value="InterPro"/>
</dbReference>
<dbReference type="Gene3D" id="3.30.450.20">
    <property type="entry name" value="PAS domain"/>
    <property type="match status" value="1"/>
</dbReference>
<name>A0A562UD78_9SPHI</name>
<keyword evidence="5" id="KW-0418">Kinase</keyword>
<dbReference type="SMART" id="SM00387">
    <property type="entry name" value="HATPase_c"/>
    <property type="match status" value="1"/>
</dbReference>
<evidence type="ECO:0000313" key="8">
    <source>
        <dbReference type="EMBL" id="TWJ03195.1"/>
    </source>
</evidence>
<comment type="caution">
    <text evidence="8">The sequence shown here is derived from an EMBL/GenBank/DDBJ whole genome shotgun (WGS) entry which is preliminary data.</text>
</comment>
<accession>A0A562UD78</accession>
<keyword evidence="3" id="KW-0597">Phosphoprotein</keyword>